<sequence>MVVDTSGVELLEETSDDVYEDRLWSSPPSPCDILFEGGNVVINGRSSLAKTPRTRKLRFLTGRAELRVGEGDPTEQDWSNGNCKHRYGPSVVTRGVVPGHEPLSVETTGPSYDVLSGSCDLDPSTCPVKRVAGQYKRSMSTCPVKRVAGGDYAPCPLLFLSTLCTAKVSHLLNCSAVLLHRRVIKSEMNEMESGGRDDCRHLESFTAPTTRTGAYLYMNMASTHHSDWSISLHEHGQHPPLGLEHIFVRSLYLSSAIAHTAPATLSIAWTTPQFMFYESSVTRVFNTVVPSNFAKCDNPSVFKIRNHTVLSIGRYVLEFALVLPFRALSPSLFLFTRHTPSLFVFTRPSPQFVFTRPSPQLVLVYQTHSPSLFLFTRHTPSLFVFTRPSPQFVRVYQTLSPVCSCLPDPLPSLFVFTRPSPQFVRVYQTLSPVCSCLPDPLPSLFVFTRPSPQFVRVYQTLSPVCSCLPDPLPSLFVFTRPSPQFVRVYQTLSPVCSCLPDPLPSLFVFTRPSPQFVRVYQTLSPVCSCLPDPLPSLFVFTRPSPQFVRVYQTLSPVCSCLPDPLPSLFVFTRPSPQLVLVYPRHSQFVRVYQTLSPVCSCLPDPLPSLFVFTRPSPQFVRVYQTLSPVCVYQTLSPVCSCLPDTLPQFVLVYQALSPVCSCLPNLFMFTMSRPPPKYLVFQKLLRGALLESIRLNGGGDNSMAGLTQLYETKHLETTTQKMFSLY</sequence>
<accession>A0A7R9ENN3</accession>
<organism evidence="1">
    <name type="scientific">Timema bartmani</name>
    <dbReference type="NCBI Taxonomy" id="61472"/>
    <lineage>
        <taxon>Eukaryota</taxon>
        <taxon>Metazoa</taxon>
        <taxon>Ecdysozoa</taxon>
        <taxon>Arthropoda</taxon>
        <taxon>Hexapoda</taxon>
        <taxon>Insecta</taxon>
        <taxon>Pterygota</taxon>
        <taxon>Neoptera</taxon>
        <taxon>Polyneoptera</taxon>
        <taxon>Phasmatodea</taxon>
        <taxon>Timematodea</taxon>
        <taxon>Timematoidea</taxon>
        <taxon>Timematidae</taxon>
        <taxon>Timema</taxon>
    </lineage>
</organism>
<gene>
    <name evidence="1" type="ORF">TBIB3V08_LOCUS1042</name>
</gene>
<dbReference type="SUPFAM" id="SSF69322">
    <property type="entry name" value="Tricorn protease domain 2"/>
    <property type="match status" value="1"/>
</dbReference>
<protein>
    <submittedName>
        <fullName evidence="1">Uncharacterized protein</fullName>
    </submittedName>
</protein>
<proteinExistence type="predicted"/>
<dbReference type="EMBL" id="OD564460">
    <property type="protein sequence ID" value="CAD7438450.1"/>
    <property type="molecule type" value="Genomic_DNA"/>
</dbReference>
<dbReference type="AlphaFoldDB" id="A0A7R9ENN3"/>
<evidence type="ECO:0000313" key="1">
    <source>
        <dbReference type="EMBL" id="CAD7438450.1"/>
    </source>
</evidence>
<reference evidence="1" key="1">
    <citation type="submission" date="2020-11" db="EMBL/GenBank/DDBJ databases">
        <authorList>
            <person name="Tran Van P."/>
        </authorList>
    </citation>
    <scope>NUCLEOTIDE SEQUENCE</scope>
</reference>
<name>A0A7R9ENN3_9NEOP</name>